<evidence type="ECO:0000313" key="3">
    <source>
        <dbReference type="Proteomes" id="UP001523369"/>
    </source>
</evidence>
<accession>A0ABT1DG16</accession>
<organism evidence="2 3">
    <name type="scientific">Paractinoplanes aksuensis</name>
    <dbReference type="NCBI Taxonomy" id="2939490"/>
    <lineage>
        <taxon>Bacteria</taxon>
        <taxon>Bacillati</taxon>
        <taxon>Actinomycetota</taxon>
        <taxon>Actinomycetes</taxon>
        <taxon>Micromonosporales</taxon>
        <taxon>Micromonosporaceae</taxon>
        <taxon>Paractinoplanes</taxon>
    </lineage>
</organism>
<evidence type="ECO:0000256" key="1">
    <source>
        <dbReference type="SAM" id="SignalP"/>
    </source>
</evidence>
<gene>
    <name evidence="2" type="ORF">M1L60_04155</name>
</gene>
<feature type="chain" id="PRO_5046860718" evidence="1">
    <location>
        <begin position="22"/>
        <end position="159"/>
    </location>
</feature>
<feature type="signal peptide" evidence="1">
    <location>
        <begin position="1"/>
        <end position="21"/>
    </location>
</feature>
<reference evidence="2 3" key="1">
    <citation type="submission" date="2022-06" db="EMBL/GenBank/DDBJ databases">
        <title>New Species of the Genus Actinoplanes, ActinopZanes ferrugineus.</title>
        <authorList>
            <person name="Ding P."/>
        </authorList>
    </citation>
    <scope>NUCLEOTIDE SEQUENCE [LARGE SCALE GENOMIC DNA]</scope>
    <source>
        <strain evidence="2 3">TRM88003</strain>
    </source>
</reference>
<dbReference type="RefSeq" id="WP_253235909.1">
    <property type="nucleotide sequence ID" value="NZ_JAMYJR010000002.1"/>
</dbReference>
<name>A0ABT1DG16_9ACTN</name>
<comment type="caution">
    <text evidence="2">The sequence shown here is derived from an EMBL/GenBank/DDBJ whole genome shotgun (WGS) entry which is preliminary data.</text>
</comment>
<dbReference type="Proteomes" id="UP001523369">
    <property type="component" value="Unassembled WGS sequence"/>
</dbReference>
<dbReference type="EMBL" id="JAMYJR010000002">
    <property type="protein sequence ID" value="MCO8269784.1"/>
    <property type="molecule type" value="Genomic_DNA"/>
</dbReference>
<proteinExistence type="predicted"/>
<keyword evidence="3" id="KW-1185">Reference proteome</keyword>
<evidence type="ECO:0000313" key="2">
    <source>
        <dbReference type="EMBL" id="MCO8269784.1"/>
    </source>
</evidence>
<sequence>MRTRLAVVAAAAAVVATGAVAAPAQAATARYYNSDETVQIVQNLLNGATVGSVTCGITAVVNKMKKFKGRAGLASIAAYSGEISAKTAGTAATCKLAKQLALAAAWTATVGRDGASVYIEDNTHTDNCGIVSKKVTFSYRIGPSPDRTVPFSGSVKVPC</sequence>
<keyword evidence="1" id="KW-0732">Signal</keyword>
<protein>
    <submittedName>
        <fullName evidence="2">Uncharacterized protein</fullName>
    </submittedName>
</protein>